<dbReference type="GO" id="GO:0043737">
    <property type="term" value="F:deoxyribonuclease V activity"/>
    <property type="evidence" value="ECO:0007669"/>
    <property type="project" value="UniProtKB-UniRule"/>
</dbReference>
<dbReference type="GO" id="GO:0005737">
    <property type="term" value="C:cytoplasm"/>
    <property type="evidence" value="ECO:0007669"/>
    <property type="project" value="UniProtKB-SubCell"/>
</dbReference>
<dbReference type="GO" id="GO:0000287">
    <property type="term" value="F:magnesium ion binding"/>
    <property type="evidence" value="ECO:0007669"/>
    <property type="project" value="UniProtKB-UniRule"/>
</dbReference>
<dbReference type="RefSeq" id="WP_309201570.1">
    <property type="nucleotide sequence ID" value="NZ_CP133548.1"/>
</dbReference>
<dbReference type="AlphaFoldDB" id="A0AA51X6T9"/>
<dbReference type="GO" id="GO:0016891">
    <property type="term" value="F:RNA endonuclease activity producing 5'-phosphomonoesters, hydrolytic mechanism"/>
    <property type="evidence" value="ECO:0007669"/>
    <property type="project" value="TreeGrafter"/>
</dbReference>
<evidence type="ECO:0000256" key="1">
    <source>
        <dbReference type="ARBA" id="ARBA00004496"/>
    </source>
</evidence>
<feature type="binding site" evidence="6">
    <location>
        <position position="110"/>
    </location>
    <ligand>
        <name>Mg(2+)</name>
        <dbReference type="ChEBI" id="CHEBI:18420"/>
    </ligand>
</feature>
<organism evidence="7 8">
    <name type="scientific">Pleionea litopenaei</name>
    <dbReference type="NCBI Taxonomy" id="3070815"/>
    <lineage>
        <taxon>Bacteria</taxon>
        <taxon>Pseudomonadati</taxon>
        <taxon>Pseudomonadota</taxon>
        <taxon>Gammaproteobacteria</taxon>
        <taxon>Oceanospirillales</taxon>
        <taxon>Pleioneaceae</taxon>
        <taxon>Pleionea</taxon>
    </lineage>
</organism>
<dbReference type="PANTHER" id="PTHR28511">
    <property type="entry name" value="ENDONUCLEASE V"/>
    <property type="match status" value="1"/>
</dbReference>
<reference evidence="7 8" key="1">
    <citation type="submission" date="2023-08" db="EMBL/GenBank/DDBJ databases">
        <title>Pleionea litopenaei sp. nov., isolated from stomach of juvenile Litopenaeus vannamei.</title>
        <authorList>
            <person name="Rho A.M."/>
            <person name="Hwang C.Y."/>
        </authorList>
    </citation>
    <scope>NUCLEOTIDE SEQUENCE [LARGE SCALE GENOMIC DNA]</scope>
    <source>
        <strain evidence="7 8">HL-JVS1</strain>
    </source>
</reference>
<keyword evidence="5 6" id="KW-0378">Hydrolase</keyword>
<dbReference type="PANTHER" id="PTHR28511:SF1">
    <property type="entry name" value="ENDONUCLEASE V"/>
    <property type="match status" value="1"/>
</dbReference>
<keyword evidence="6" id="KW-0227">DNA damage</keyword>
<protein>
    <recommendedName>
        <fullName evidence="6">Endonuclease V</fullName>
        <ecNumber evidence="6">3.1.21.7</ecNumber>
    </recommendedName>
    <alternativeName>
        <fullName evidence="6">Deoxyinosine 3'endonuclease</fullName>
    </alternativeName>
    <alternativeName>
        <fullName evidence="6">Deoxyribonuclease V</fullName>
        <shortName evidence="6">DNase V</shortName>
    </alternativeName>
</protein>
<comment type="catalytic activity">
    <reaction evidence="6">
        <text>Endonucleolytic cleavage at apurinic or apyrimidinic sites to products with a 5'-phosphate.</text>
        <dbReference type="EC" id="3.1.21.7"/>
    </reaction>
</comment>
<keyword evidence="6" id="KW-0460">Magnesium</keyword>
<dbReference type="GO" id="GO:0006281">
    <property type="term" value="P:DNA repair"/>
    <property type="evidence" value="ECO:0007669"/>
    <property type="project" value="UniProtKB-UniRule"/>
</dbReference>
<accession>A0AA51X6T9</accession>
<evidence type="ECO:0000256" key="4">
    <source>
        <dbReference type="ARBA" id="ARBA00022759"/>
    </source>
</evidence>
<comment type="cofactor">
    <cofactor evidence="6">
        <name>Mg(2+)</name>
        <dbReference type="ChEBI" id="CHEBI:18420"/>
    </cofactor>
</comment>
<feature type="site" description="Interaction with target DNA" evidence="6">
    <location>
        <position position="80"/>
    </location>
</feature>
<dbReference type="Pfam" id="PF04493">
    <property type="entry name" value="Endonuclease_5"/>
    <property type="match status" value="1"/>
</dbReference>
<name>A0AA51X6T9_9GAMM</name>
<evidence type="ECO:0000313" key="7">
    <source>
        <dbReference type="EMBL" id="WMS86425.1"/>
    </source>
</evidence>
<evidence type="ECO:0000256" key="3">
    <source>
        <dbReference type="ARBA" id="ARBA00022722"/>
    </source>
</evidence>
<keyword evidence="3 6" id="KW-0540">Nuclease</keyword>
<sequence length="225" mass="24677">MSNWPDSLAAAKVDQCRLATQVQLKSFPLSNLNSTKKVAGVDVGVDVVSGKLRAAAVLIDPITAELIEWCVAQQAPQFDYQPGYLSYRELPVVLEALEGLSSIPDIIFCDGQGIAHPRGVGIASHLGVLVQRPTIGVAKKLLFGRSREPENKLGFHTLIKYQHQILGCALRSRVNVKPIYVSPGHLITVSDATAWVMHFSRGYKLPEPTRIADRIASRRTKAWQS</sequence>
<dbReference type="Gene3D" id="3.30.2170.10">
    <property type="entry name" value="archaeoglobus fulgidus dsm 4304 superfamily"/>
    <property type="match status" value="1"/>
</dbReference>
<feature type="binding site" evidence="6">
    <location>
        <position position="42"/>
    </location>
    <ligand>
        <name>Mg(2+)</name>
        <dbReference type="ChEBI" id="CHEBI:18420"/>
    </ligand>
</feature>
<dbReference type="Proteomes" id="UP001239782">
    <property type="component" value="Chromosome"/>
</dbReference>
<keyword evidence="6" id="KW-0234">DNA repair</keyword>
<dbReference type="CDD" id="cd06559">
    <property type="entry name" value="Endonuclease_V"/>
    <property type="match status" value="1"/>
</dbReference>
<keyword evidence="8" id="KW-1185">Reference proteome</keyword>
<dbReference type="HAMAP" id="MF_00801">
    <property type="entry name" value="Endonuclease_5"/>
    <property type="match status" value="1"/>
</dbReference>
<gene>
    <name evidence="6" type="primary">nfi</name>
    <name evidence="7" type="ORF">Q9312_14480</name>
</gene>
<evidence type="ECO:0000256" key="5">
    <source>
        <dbReference type="ARBA" id="ARBA00022801"/>
    </source>
</evidence>
<dbReference type="KEGG" id="plei:Q9312_14480"/>
<comment type="function">
    <text evidence="6">DNA repair enzyme involved in the repair of deaminated bases. Selectively cleaves double-stranded DNA at the second phosphodiester bond 3' to a deoxyinosine leaving behind the intact lesion on the nicked DNA.</text>
</comment>
<evidence type="ECO:0000256" key="2">
    <source>
        <dbReference type="ARBA" id="ARBA00022490"/>
    </source>
</evidence>
<evidence type="ECO:0000256" key="6">
    <source>
        <dbReference type="HAMAP-Rule" id="MF_00801"/>
    </source>
</evidence>
<keyword evidence="2 6" id="KW-0963">Cytoplasm</keyword>
<keyword evidence="4 6" id="KW-0255">Endonuclease</keyword>
<comment type="similarity">
    <text evidence="6">Belongs to the endonuclease V family.</text>
</comment>
<dbReference type="GO" id="GO:0003727">
    <property type="term" value="F:single-stranded RNA binding"/>
    <property type="evidence" value="ECO:0007669"/>
    <property type="project" value="TreeGrafter"/>
</dbReference>
<evidence type="ECO:0000313" key="8">
    <source>
        <dbReference type="Proteomes" id="UP001239782"/>
    </source>
</evidence>
<comment type="subcellular location">
    <subcellularLocation>
        <location evidence="1 6">Cytoplasm</location>
    </subcellularLocation>
</comment>
<keyword evidence="6" id="KW-0479">Metal-binding</keyword>
<dbReference type="InterPro" id="IPR007581">
    <property type="entry name" value="Endonuclease-V"/>
</dbReference>
<dbReference type="EMBL" id="CP133548">
    <property type="protein sequence ID" value="WMS86425.1"/>
    <property type="molecule type" value="Genomic_DNA"/>
</dbReference>
<proteinExistence type="inferred from homology"/>
<dbReference type="EC" id="3.1.21.7" evidence="6"/>